<evidence type="ECO:0000256" key="2">
    <source>
        <dbReference type="RuleBase" id="RU362039"/>
    </source>
</evidence>
<evidence type="ECO:0000256" key="1">
    <source>
        <dbReference type="ARBA" id="ARBA00008950"/>
    </source>
</evidence>
<dbReference type="InterPro" id="IPR029052">
    <property type="entry name" value="Metallo-depent_PP-like"/>
</dbReference>
<dbReference type="EMBL" id="DVGY01000153">
    <property type="protein sequence ID" value="HIR41515.1"/>
    <property type="molecule type" value="Genomic_DNA"/>
</dbReference>
<dbReference type="InterPro" id="IPR024654">
    <property type="entry name" value="Calcineurin-like_PHP_lpxH"/>
</dbReference>
<dbReference type="SUPFAM" id="SSF56300">
    <property type="entry name" value="Metallo-dependent phosphatases"/>
    <property type="match status" value="1"/>
</dbReference>
<feature type="domain" description="Calcineurin-like phosphoesterase" evidence="3">
    <location>
        <begin position="3"/>
        <end position="150"/>
    </location>
</feature>
<name>A0A9D1AJY8_9FIRM</name>
<protein>
    <recommendedName>
        <fullName evidence="2">Phosphoesterase</fullName>
        <ecNumber evidence="2">3.1.4.-</ecNumber>
    </recommendedName>
</protein>
<organism evidence="4 5">
    <name type="scientific">Candidatus Egerieicola pullicola</name>
    <dbReference type="NCBI Taxonomy" id="2840775"/>
    <lineage>
        <taxon>Bacteria</taxon>
        <taxon>Bacillati</taxon>
        <taxon>Bacillota</taxon>
        <taxon>Clostridia</taxon>
        <taxon>Eubacteriales</taxon>
        <taxon>Oscillospiraceae</taxon>
        <taxon>Oscillospiraceae incertae sedis</taxon>
        <taxon>Candidatus Egerieicola</taxon>
    </lineage>
</organism>
<dbReference type="Pfam" id="PF12850">
    <property type="entry name" value="Metallophos_2"/>
    <property type="match status" value="1"/>
</dbReference>
<reference evidence="4" key="1">
    <citation type="submission" date="2020-10" db="EMBL/GenBank/DDBJ databases">
        <authorList>
            <person name="Gilroy R."/>
        </authorList>
    </citation>
    <scope>NUCLEOTIDE SEQUENCE</scope>
    <source>
        <strain evidence="4">CHK184-25365</strain>
    </source>
</reference>
<evidence type="ECO:0000259" key="3">
    <source>
        <dbReference type="Pfam" id="PF12850"/>
    </source>
</evidence>
<keyword evidence="2" id="KW-0479">Metal-binding</keyword>
<gene>
    <name evidence="4" type="ORF">IAB36_06795</name>
</gene>
<comment type="similarity">
    <text evidence="1 2">Belongs to the metallophosphoesterase superfamily. YfcE family.</text>
</comment>
<dbReference type="GO" id="GO:0046872">
    <property type="term" value="F:metal ion binding"/>
    <property type="evidence" value="ECO:0007669"/>
    <property type="project" value="UniProtKB-KW"/>
</dbReference>
<dbReference type="InterPro" id="IPR000979">
    <property type="entry name" value="Phosphodiesterase_MJ0936/Vps29"/>
</dbReference>
<comment type="cofactor">
    <cofactor evidence="2">
        <name>a divalent metal cation</name>
        <dbReference type="ChEBI" id="CHEBI:60240"/>
    </cofactor>
</comment>
<evidence type="ECO:0000313" key="5">
    <source>
        <dbReference type="Proteomes" id="UP000886749"/>
    </source>
</evidence>
<dbReference type="Gene3D" id="3.60.21.10">
    <property type="match status" value="1"/>
</dbReference>
<sequence>MTEIVVFSDTHGRYDLVKKLVERHEKTAKLFLFCGDGYPQIQTLLTYHPNLPIRCVRGNCDPFECTWPVEDLVEVDGVKIFFTHGHAYQVGYGLEELEQTARDLGASIACYGHTHVRLEEYRQGLYLFNPGSVGRSRMGKNSYGVLELSDAGIFTRICDL</sequence>
<dbReference type="GO" id="GO:0016787">
    <property type="term" value="F:hydrolase activity"/>
    <property type="evidence" value="ECO:0007669"/>
    <property type="project" value="UniProtKB-UniRule"/>
</dbReference>
<reference evidence="4" key="2">
    <citation type="journal article" date="2021" name="PeerJ">
        <title>Extensive microbial diversity within the chicken gut microbiome revealed by metagenomics and culture.</title>
        <authorList>
            <person name="Gilroy R."/>
            <person name="Ravi A."/>
            <person name="Getino M."/>
            <person name="Pursley I."/>
            <person name="Horton D.L."/>
            <person name="Alikhan N.F."/>
            <person name="Baker D."/>
            <person name="Gharbi K."/>
            <person name="Hall N."/>
            <person name="Watson M."/>
            <person name="Adriaenssens E.M."/>
            <person name="Foster-Nyarko E."/>
            <person name="Jarju S."/>
            <person name="Secka A."/>
            <person name="Antonio M."/>
            <person name="Oren A."/>
            <person name="Chaudhuri R.R."/>
            <person name="La Ragione R."/>
            <person name="Hildebrand F."/>
            <person name="Pallen M.J."/>
        </authorList>
    </citation>
    <scope>NUCLEOTIDE SEQUENCE</scope>
    <source>
        <strain evidence="4">CHK184-25365</strain>
    </source>
</reference>
<comment type="caution">
    <text evidence="4">The sequence shown here is derived from an EMBL/GenBank/DDBJ whole genome shotgun (WGS) entry which is preliminary data.</text>
</comment>
<accession>A0A9D1AJY8</accession>
<proteinExistence type="inferred from homology"/>
<dbReference type="AlphaFoldDB" id="A0A9D1AJY8"/>
<dbReference type="NCBIfam" id="TIGR00040">
    <property type="entry name" value="yfcE"/>
    <property type="match status" value="1"/>
</dbReference>
<dbReference type="EC" id="3.1.4.-" evidence="2"/>
<dbReference type="Proteomes" id="UP000886749">
    <property type="component" value="Unassembled WGS sequence"/>
</dbReference>
<evidence type="ECO:0000313" key="4">
    <source>
        <dbReference type="EMBL" id="HIR41515.1"/>
    </source>
</evidence>
<dbReference type="PANTHER" id="PTHR11124">
    <property type="entry name" value="VACUOLAR SORTING PROTEIN VPS29"/>
    <property type="match status" value="1"/>
</dbReference>